<evidence type="ECO:0000313" key="2">
    <source>
        <dbReference type="EMBL" id="KAL2042680.1"/>
    </source>
</evidence>
<evidence type="ECO:0000313" key="3">
    <source>
        <dbReference type="Proteomes" id="UP001590950"/>
    </source>
</evidence>
<sequence length="53" mass="6151">MRRFEGNLFRREAGSEASSKWEDSKLRQERKRAEGLKQQEESWIAPAVTVTGL</sequence>
<dbReference type="EMBL" id="JBEFKJ010000013">
    <property type="protein sequence ID" value="KAL2042680.1"/>
    <property type="molecule type" value="Genomic_DNA"/>
</dbReference>
<accession>A0ABR4AA90</accession>
<organism evidence="2 3">
    <name type="scientific">Stereocaulon virgatum</name>
    <dbReference type="NCBI Taxonomy" id="373712"/>
    <lineage>
        <taxon>Eukaryota</taxon>
        <taxon>Fungi</taxon>
        <taxon>Dikarya</taxon>
        <taxon>Ascomycota</taxon>
        <taxon>Pezizomycotina</taxon>
        <taxon>Lecanoromycetes</taxon>
        <taxon>OSLEUM clade</taxon>
        <taxon>Lecanoromycetidae</taxon>
        <taxon>Lecanorales</taxon>
        <taxon>Lecanorineae</taxon>
        <taxon>Stereocaulaceae</taxon>
        <taxon>Stereocaulon</taxon>
    </lineage>
</organism>
<dbReference type="Proteomes" id="UP001590950">
    <property type="component" value="Unassembled WGS sequence"/>
</dbReference>
<proteinExistence type="predicted"/>
<protein>
    <submittedName>
        <fullName evidence="2">Uncharacterized protein</fullName>
    </submittedName>
</protein>
<keyword evidence="3" id="KW-1185">Reference proteome</keyword>
<gene>
    <name evidence="2" type="ORF">N7G274_004439</name>
</gene>
<evidence type="ECO:0000256" key="1">
    <source>
        <dbReference type="SAM" id="MobiDB-lite"/>
    </source>
</evidence>
<feature type="region of interest" description="Disordered" evidence="1">
    <location>
        <begin position="1"/>
        <end position="38"/>
    </location>
</feature>
<comment type="caution">
    <text evidence="2">The sequence shown here is derived from an EMBL/GenBank/DDBJ whole genome shotgun (WGS) entry which is preliminary data.</text>
</comment>
<reference evidence="2 3" key="1">
    <citation type="submission" date="2024-09" db="EMBL/GenBank/DDBJ databases">
        <title>Rethinking Asexuality: The Enigmatic Case of Functional Sexual Genes in Lepraria (Stereocaulaceae).</title>
        <authorList>
            <person name="Doellman M."/>
            <person name="Sun Y."/>
            <person name="Barcenas-Pena A."/>
            <person name="Lumbsch H.T."/>
            <person name="Grewe F."/>
        </authorList>
    </citation>
    <scope>NUCLEOTIDE SEQUENCE [LARGE SCALE GENOMIC DNA]</scope>
    <source>
        <strain evidence="2 3">Mercado 3170</strain>
    </source>
</reference>
<name>A0ABR4AA90_9LECA</name>